<comment type="caution">
    <text evidence="1">The sequence shown here is derived from an EMBL/GenBank/DDBJ whole genome shotgun (WGS) entry which is preliminary data.</text>
</comment>
<dbReference type="AlphaFoldDB" id="A0A9P3GA96"/>
<keyword evidence="2" id="KW-1185">Reference proteome</keyword>
<gene>
    <name evidence="1" type="ORF">PsYK624_063990</name>
</gene>
<evidence type="ECO:0000313" key="1">
    <source>
        <dbReference type="EMBL" id="GJE90270.1"/>
    </source>
</evidence>
<proteinExistence type="predicted"/>
<reference evidence="1 2" key="1">
    <citation type="submission" date="2021-08" db="EMBL/GenBank/DDBJ databases">
        <title>Draft Genome Sequence of Phanerochaete sordida strain YK-624.</title>
        <authorList>
            <person name="Mori T."/>
            <person name="Dohra H."/>
            <person name="Suzuki T."/>
            <person name="Kawagishi H."/>
            <person name="Hirai H."/>
        </authorList>
    </citation>
    <scope>NUCLEOTIDE SEQUENCE [LARGE SCALE GENOMIC DNA]</scope>
    <source>
        <strain evidence="1 2">YK-624</strain>
    </source>
</reference>
<evidence type="ECO:0000313" key="2">
    <source>
        <dbReference type="Proteomes" id="UP000703269"/>
    </source>
</evidence>
<accession>A0A9P3GA96</accession>
<organism evidence="1 2">
    <name type="scientific">Phanerochaete sordida</name>
    <dbReference type="NCBI Taxonomy" id="48140"/>
    <lineage>
        <taxon>Eukaryota</taxon>
        <taxon>Fungi</taxon>
        <taxon>Dikarya</taxon>
        <taxon>Basidiomycota</taxon>
        <taxon>Agaricomycotina</taxon>
        <taxon>Agaricomycetes</taxon>
        <taxon>Polyporales</taxon>
        <taxon>Phanerochaetaceae</taxon>
        <taxon>Phanerochaete</taxon>
    </lineage>
</organism>
<dbReference type="EMBL" id="BPQB01000016">
    <property type="protein sequence ID" value="GJE90270.1"/>
    <property type="molecule type" value="Genomic_DNA"/>
</dbReference>
<name>A0A9P3GA96_9APHY</name>
<protein>
    <submittedName>
        <fullName evidence="1">Uncharacterized protein</fullName>
    </submittedName>
</protein>
<sequence>MPFLQPSTANETDETANIVGGSYSLYYCVYGCMSITDTIIRSIHRQSQPGPTPSTPHILQLVAWIWIHSDQHRLRICALEALGGSPDLDTDLVPSLRAPPPLQHTDMLATLCRDLADRAVRDGPLCTAYRLLRVLLPVRASGTVDIAPAVFARVLAAYRRQHCAGAPDPVWRARVSHWHFFYVACVCVRVRAVRCR</sequence>
<dbReference type="Proteomes" id="UP000703269">
    <property type="component" value="Unassembled WGS sequence"/>
</dbReference>